<sequence>MSPGSTTESYPAVAQIGLRKTPGKKPRPDNLLRPGFEHGPDRGGPRVNSDEPREFNLPTSPQRRITYMQEKLPTKYGVHSEEYLPHTYGNACRGRNVNCLETRTEFFNMSRVFRKLPWGRKHGISIDGRKLTNLRFVDDVVLFARSRKRFEVMLNDLCEESMAVGLIMNTSKTEVLTNDVEGQIIVNNANIEFFTPYIYLGQTISFQNSMDKEIDRRIASAWKKFWSLFFILMDKSQKLQNKKVDLQQLDCTCTSVWGAILVTHQDTGIKIRKMSKKNGKEYTLNKPQGQIQKRRSTTTKRHRGHEISDTSVVSVRETKANKSNSAKISGKHAVTSTKEETGVTRTGMQQAQQNKTAMQANGNSGHQMGAILKRVKELRSKSRLTRSRVMQIGDSLGSSNEGRGENKVKKQYDLRKWYGGEMNREERKLRPIK</sequence>
<keyword evidence="3" id="KW-1185">Reference proteome</keyword>
<evidence type="ECO:0000313" key="2">
    <source>
        <dbReference type="EMBL" id="KAJ4441905.1"/>
    </source>
</evidence>
<dbReference type="Proteomes" id="UP001148838">
    <property type="component" value="Unassembled WGS sequence"/>
</dbReference>
<dbReference type="PANTHER" id="PTHR47027">
    <property type="entry name" value="REVERSE TRANSCRIPTASE DOMAIN-CONTAINING PROTEIN"/>
    <property type="match status" value="1"/>
</dbReference>
<proteinExistence type="predicted"/>
<feature type="compositionally biased region" description="Basic and acidic residues" evidence="1">
    <location>
        <begin position="26"/>
        <end position="54"/>
    </location>
</feature>
<organism evidence="2 3">
    <name type="scientific">Periplaneta americana</name>
    <name type="common">American cockroach</name>
    <name type="synonym">Blatta americana</name>
    <dbReference type="NCBI Taxonomy" id="6978"/>
    <lineage>
        <taxon>Eukaryota</taxon>
        <taxon>Metazoa</taxon>
        <taxon>Ecdysozoa</taxon>
        <taxon>Arthropoda</taxon>
        <taxon>Hexapoda</taxon>
        <taxon>Insecta</taxon>
        <taxon>Pterygota</taxon>
        <taxon>Neoptera</taxon>
        <taxon>Polyneoptera</taxon>
        <taxon>Dictyoptera</taxon>
        <taxon>Blattodea</taxon>
        <taxon>Blattoidea</taxon>
        <taxon>Blattidae</taxon>
        <taxon>Blattinae</taxon>
        <taxon>Periplaneta</taxon>
    </lineage>
</organism>
<dbReference type="PANTHER" id="PTHR47027:SF29">
    <property type="entry name" value="C2H2-TYPE DOMAIN-CONTAINING PROTEIN"/>
    <property type="match status" value="1"/>
</dbReference>
<feature type="region of interest" description="Disordered" evidence="1">
    <location>
        <begin position="286"/>
        <end position="344"/>
    </location>
</feature>
<gene>
    <name evidence="2" type="ORF">ANN_11765</name>
</gene>
<feature type="compositionally biased region" description="Basic residues" evidence="1">
    <location>
        <begin position="292"/>
        <end position="304"/>
    </location>
</feature>
<accession>A0ABQ8T7R1</accession>
<protein>
    <recommendedName>
        <fullName evidence="4">Reverse transcriptase domain-containing protein</fullName>
    </recommendedName>
</protein>
<evidence type="ECO:0000313" key="3">
    <source>
        <dbReference type="Proteomes" id="UP001148838"/>
    </source>
</evidence>
<name>A0ABQ8T7R1_PERAM</name>
<dbReference type="EMBL" id="JAJSOF020000015">
    <property type="protein sequence ID" value="KAJ4441905.1"/>
    <property type="molecule type" value="Genomic_DNA"/>
</dbReference>
<evidence type="ECO:0008006" key="4">
    <source>
        <dbReference type="Google" id="ProtNLM"/>
    </source>
</evidence>
<feature type="region of interest" description="Disordered" evidence="1">
    <location>
        <begin position="1"/>
        <end position="58"/>
    </location>
</feature>
<reference evidence="2 3" key="1">
    <citation type="journal article" date="2022" name="Allergy">
        <title>Genome assembly and annotation of Periplaneta americana reveal a comprehensive cockroach allergen profile.</title>
        <authorList>
            <person name="Wang L."/>
            <person name="Xiong Q."/>
            <person name="Saelim N."/>
            <person name="Wang L."/>
            <person name="Nong W."/>
            <person name="Wan A.T."/>
            <person name="Shi M."/>
            <person name="Liu X."/>
            <person name="Cao Q."/>
            <person name="Hui J.H.L."/>
            <person name="Sookrung N."/>
            <person name="Leung T.F."/>
            <person name="Tungtrongchitr A."/>
            <person name="Tsui S.K.W."/>
        </authorList>
    </citation>
    <scope>NUCLEOTIDE SEQUENCE [LARGE SCALE GENOMIC DNA]</scope>
    <source>
        <strain evidence="2">PWHHKU_190912</strain>
    </source>
</reference>
<evidence type="ECO:0000256" key="1">
    <source>
        <dbReference type="SAM" id="MobiDB-lite"/>
    </source>
</evidence>
<comment type="caution">
    <text evidence="2">The sequence shown here is derived from an EMBL/GenBank/DDBJ whole genome shotgun (WGS) entry which is preliminary data.</text>
</comment>